<organism evidence="1 2">
    <name type="scientific">Pistacia integerrima</name>
    <dbReference type="NCBI Taxonomy" id="434235"/>
    <lineage>
        <taxon>Eukaryota</taxon>
        <taxon>Viridiplantae</taxon>
        <taxon>Streptophyta</taxon>
        <taxon>Embryophyta</taxon>
        <taxon>Tracheophyta</taxon>
        <taxon>Spermatophyta</taxon>
        <taxon>Magnoliopsida</taxon>
        <taxon>eudicotyledons</taxon>
        <taxon>Gunneridae</taxon>
        <taxon>Pentapetalae</taxon>
        <taxon>rosids</taxon>
        <taxon>malvids</taxon>
        <taxon>Sapindales</taxon>
        <taxon>Anacardiaceae</taxon>
        <taxon>Pistacia</taxon>
    </lineage>
</organism>
<dbReference type="EMBL" id="CM047743">
    <property type="protein sequence ID" value="KAJ0031867.1"/>
    <property type="molecule type" value="Genomic_DNA"/>
</dbReference>
<sequence length="71" mass="8209">MQRLELGGTDTLHRLEETINKLSKAMLSTKEPSNNNWREGSSHSYREENDGGKGSFLFQNGKVRIFEILRR</sequence>
<dbReference type="Proteomes" id="UP001163603">
    <property type="component" value="Chromosome 8"/>
</dbReference>
<accession>A0ACC0YA21</accession>
<evidence type="ECO:0000313" key="2">
    <source>
        <dbReference type="Proteomes" id="UP001163603"/>
    </source>
</evidence>
<name>A0ACC0YA21_9ROSI</name>
<reference evidence="2" key="1">
    <citation type="journal article" date="2023" name="G3 (Bethesda)">
        <title>Genome assembly and association tests identify interacting loci associated with vigor, precocity, and sex in interspecific pistachio rootstocks.</title>
        <authorList>
            <person name="Palmer W."/>
            <person name="Jacygrad E."/>
            <person name="Sagayaradj S."/>
            <person name="Cavanaugh K."/>
            <person name="Han R."/>
            <person name="Bertier L."/>
            <person name="Beede B."/>
            <person name="Kafkas S."/>
            <person name="Golino D."/>
            <person name="Preece J."/>
            <person name="Michelmore R."/>
        </authorList>
    </citation>
    <scope>NUCLEOTIDE SEQUENCE [LARGE SCALE GENOMIC DNA]</scope>
</reference>
<comment type="caution">
    <text evidence="1">The sequence shown here is derived from an EMBL/GenBank/DDBJ whole genome shotgun (WGS) entry which is preliminary data.</text>
</comment>
<evidence type="ECO:0000313" key="1">
    <source>
        <dbReference type="EMBL" id="KAJ0031867.1"/>
    </source>
</evidence>
<keyword evidence="2" id="KW-1185">Reference proteome</keyword>
<gene>
    <name evidence="1" type="ORF">Pint_12958</name>
</gene>
<protein>
    <submittedName>
        <fullName evidence="1">Uncharacterized protein</fullName>
    </submittedName>
</protein>
<proteinExistence type="predicted"/>